<dbReference type="Pfam" id="PF00400">
    <property type="entry name" value="WD40"/>
    <property type="match status" value="5"/>
</dbReference>
<dbReference type="InterPro" id="IPR036322">
    <property type="entry name" value="WD40_repeat_dom_sf"/>
</dbReference>
<feature type="repeat" description="WD" evidence="6">
    <location>
        <begin position="488"/>
        <end position="520"/>
    </location>
</feature>
<reference evidence="8 9" key="1">
    <citation type="journal article" date="2019" name="Nat. Plants">
        <title>Genome sequencing of Musa balbisiana reveals subgenome evolution and function divergence in polyploid bananas.</title>
        <authorList>
            <person name="Yao X."/>
        </authorList>
    </citation>
    <scope>NUCLEOTIDE SEQUENCE [LARGE SCALE GENOMIC DNA]</scope>
    <source>
        <strain evidence="9">cv. DH-PKW</strain>
        <tissue evidence="8">Leaves</tissue>
    </source>
</reference>
<evidence type="ECO:0000256" key="2">
    <source>
        <dbReference type="ARBA" id="ARBA00022490"/>
    </source>
</evidence>
<dbReference type="EMBL" id="PYDT01000010">
    <property type="protein sequence ID" value="THU47698.1"/>
    <property type="molecule type" value="Genomic_DNA"/>
</dbReference>
<dbReference type="SMART" id="SM00320">
    <property type="entry name" value="WD40"/>
    <property type="match status" value="7"/>
</dbReference>
<protein>
    <recommendedName>
        <fullName evidence="10">CTLH domain-containing protein</fullName>
    </recommendedName>
</protein>
<dbReference type="InterPro" id="IPR001680">
    <property type="entry name" value="WD40_rpt"/>
</dbReference>
<dbReference type="InterPro" id="IPR006594">
    <property type="entry name" value="LisH"/>
</dbReference>
<evidence type="ECO:0008006" key="10">
    <source>
        <dbReference type="Google" id="ProtNLM"/>
    </source>
</evidence>
<keyword evidence="9" id="KW-1185">Reference proteome</keyword>
<dbReference type="GO" id="GO:0005737">
    <property type="term" value="C:cytoplasm"/>
    <property type="evidence" value="ECO:0007669"/>
    <property type="project" value="UniProtKB-SubCell"/>
</dbReference>
<comment type="caution">
    <text evidence="8">The sequence shown here is derived from an EMBL/GenBank/DDBJ whole genome shotgun (WGS) entry which is preliminary data.</text>
</comment>
<evidence type="ECO:0000256" key="3">
    <source>
        <dbReference type="ARBA" id="ARBA00022574"/>
    </source>
</evidence>
<keyword evidence="3 6" id="KW-0853">WD repeat</keyword>
<organism evidence="8 9">
    <name type="scientific">Musa balbisiana</name>
    <name type="common">Banana</name>
    <dbReference type="NCBI Taxonomy" id="52838"/>
    <lineage>
        <taxon>Eukaryota</taxon>
        <taxon>Viridiplantae</taxon>
        <taxon>Streptophyta</taxon>
        <taxon>Embryophyta</taxon>
        <taxon>Tracheophyta</taxon>
        <taxon>Spermatophyta</taxon>
        <taxon>Magnoliopsida</taxon>
        <taxon>Liliopsida</taxon>
        <taxon>Zingiberales</taxon>
        <taxon>Musaceae</taxon>
        <taxon>Musa</taxon>
    </lineage>
</organism>
<feature type="repeat" description="WD" evidence="6">
    <location>
        <begin position="228"/>
        <end position="269"/>
    </location>
</feature>
<dbReference type="Proteomes" id="UP000317650">
    <property type="component" value="Chromosome 9"/>
</dbReference>
<dbReference type="SUPFAM" id="SSF50978">
    <property type="entry name" value="WD40 repeat-like"/>
    <property type="match status" value="1"/>
</dbReference>
<dbReference type="AlphaFoldDB" id="A0A4S8IHA4"/>
<evidence type="ECO:0000313" key="8">
    <source>
        <dbReference type="EMBL" id="THU47698.1"/>
    </source>
</evidence>
<dbReference type="PROSITE" id="PS50082">
    <property type="entry name" value="WD_REPEATS_2"/>
    <property type="match status" value="3"/>
</dbReference>
<dbReference type="InterPro" id="IPR051350">
    <property type="entry name" value="WD_repeat-ST_regulator"/>
</dbReference>
<dbReference type="CDD" id="cd00200">
    <property type="entry name" value="WD40"/>
    <property type="match status" value="1"/>
</dbReference>
<dbReference type="Gene3D" id="2.130.10.10">
    <property type="entry name" value="YVTN repeat-like/Quinoprotein amine dehydrogenase"/>
    <property type="match status" value="2"/>
</dbReference>
<evidence type="ECO:0000256" key="6">
    <source>
        <dbReference type="PROSITE-ProRule" id="PRU00221"/>
    </source>
</evidence>
<feature type="region of interest" description="Disordered" evidence="7">
    <location>
        <begin position="1"/>
        <end position="22"/>
    </location>
</feature>
<evidence type="ECO:0000313" key="9">
    <source>
        <dbReference type="Proteomes" id="UP000317650"/>
    </source>
</evidence>
<evidence type="ECO:0000256" key="4">
    <source>
        <dbReference type="ARBA" id="ARBA00022737"/>
    </source>
</evidence>
<evidence type="ECO:0000256" key="1">
    <source>
        <dbReference type="ARBA" id="ARBA00004496"/>
    </source>
</evidence>
<evidence type="ECO:0000256" key="7">
    <source>
        <dbReference type="SAM" id="MobiDB-lite"/>
    </source>
</evidence>
<dbReference type="PANTHER" id="PTHR22838">
    <property type="entry name" value="WD REPEAT PROTEIN 26-RELATED"/>
    <property type="match status" value="1"/>
</dbReference>
<dbReference type="Pfam" id="PF23627">
    <property type="entry name" value="LisH_WDR26"/>
    <property type="match status" value="1"/>
</dbReference>
<accession>A0A4S8IHA4</accession>
<sequence>MEANENPDPRSLTDAKSSEVPRRALGERRTEFVRIIVQCLYSLGYRRAAATLESESGVSLDSPEYTALFLDVMAGRWDDCIATIESIEDMDCGARAAAAFLVWKEHFLELLGLKDGFLMARDVLSERIAPLDMDRQRVHGLARLLISSEGIVNVEDRVRRRLGLLLDLVEVLPPWVRVPSARLEHLVEMTVLKQIASCFYHNSPGEVTLYEDHKCSQEQIPSKCSQILYDHKNEVWFVQFSHNGDYLASSSRDCTAIIWAVNKDDSISLRHVLEGHMKPISFLAWSPNDRMLLTCGNGEALKLWDVCDGTCKFTFTGGANRIISSCAWFPESEKIVCGSWEPDNRIFTCDLEGNELEVWEGERMPKVTDLAVTPDGRCLISICSNKEILIRDFHRGNEWKIHEEHSITSLSLSSDGQFLIVNLNSEEIHLWNINVSSSLPDKFRGHKQGKYVIRSCFGGSNSLFIASGSEDSQIYIWQRHCETPIKILTGHSMTVNCVSWNPAKPRMLASASDDRTVRIWMANVNNNTKFHM</sequence>
<keyword evidence="2" id="KW-0963">Cytoplasm</keyword>
<keyword evidence="4" id="KW-0677">Repeat</keyword>
<dbReference type="PROSITE" id="PS50294">
    <property type="entry name" value="WD_REPEATS_REGION"/>
    <property type="match status" value="3"/>
</dbReference>
<dbReference type="PROSITE" id="PS50896">
    <property type="entry name" value="LISH"/>
    <property type="match status" value="1"/>
</dbReference>
<proteinExistence type="predicted"/>
<dbReference type="SMART" id="SM00667">
    <property type="entry name" value="LisH"/>
    <property type="match status" value="1"/>
</dbReference>
<dbReference type="PANTHER" id="PTHR22838:SF23">
    <property type="entry name" value="WD REPEAT-CONTAINING PROTEIN WDS HOMOLOG"/>
    <property type="match status" value="1"/>
</dbReference>
<comment type="subcellular location">
    <subcellularLocation>
        <location evidence="1">Cytoplasm</location>
    </subcellularLocation>
</comment>
<evidence type="ECO:0000256" key="5">
    <source>
        <dbReference type="ARBA" id="ARBA00065067"/>
    </source>
</evidence>
<feature type="compositionally biased region" description="Basic and acidic residues" evidence="7">
    <location>
        <begin position="7"/>
        <end position="22"/>
    </location>
</feature>
<gene>
    <name evidence="8" type="ORF">C4D60_Mb09t18370</name>
</gene>
<dbReference type="InterPro" id="IPR015943">
    <property type="entry name" value="WD40/YVTN_repeat-like_dom_sf"/>
</dbReference>
<name>A0A4S8IHA4_MUSBA</name>
<comment type="subunit">
    <text evidence="5">Interacts with RANBPM.</text>
</comment>
<feature type="repeat" description="WD" evidence="6">
    <location>
        <begin position="273"/>
        <end position="306"/>
    </location>
</feature>
<dbReference type="STRING" id="52838.A0A4S8IHA4"/>
<dbReference type="FunFam" id="2.130.10.10:FF:000087">
    <property type="entry name" value="WD repeat-containing protein 26 homolog"/>
    <property type="match status" value="1"/>
</dbReference>